<protein>
    <submittedName>
        <fullName evidence="3">Uncharacterized protein</fullName>
    </submittedName>
</protein>
<name>A0A9W6QW23_9PSEU</name>
<sequence>MSKDTKVIAAVAAALVLPIAAGALFEWPGWVTGVLIAVLLVAGGFAALRPDKHFGPRRRPGWQEDVFQPPVDPEPRHVPVTPPPPASRPVTSVRLPSSVEGIPFTLSCTVLWHQQANGHAEPGALAVQAVLHRARQVARAHHPEEDTTVHHALAAALSTATPDGSNTVRAWAVDLAVTVDEEHSIYLRELVRLRRERLLGELRIENERAVRSYLGEDVLASVGSTVVWWLAKDSSKVQETVDLIGSLARLSAAANDKEIDEAFEHLVPADQRPARDVPFHGNGFAGPGVFVVDSAGVVDSPAEPEETPESLLPDPEDDGNALFGRTLVDALDKHGHLDLANKARDRYGVDEWAPPNEAADEGPVDDHREDTGDSEDPDDPATPSKG</sequence>
<dbReference type="RefSeq" id="WP_285613367.1">
    <property type="nucleotide sequence ID" value="NZ_BSSD01000015.1"/>
</dbReference>
<dbReference type="EMBL" id="BSSD01000015">
    <property type="protein sequence ID" value="GLW95619.1"/>
    <property type="molecule type" value="Genomic_DNA"/>
</dbReference>
<dbReference type="Proteomes" id="UP001165042">
    <property type="component" value="Unassembled WGS sequence"/>
</dbReference>
<keyword evidence="2" id="KW-1133">Transmembrane helix</keyword>
<feature type="region of interest" description="Disordered" evidence="1">
    <location>
        <begin position="299"/>
        <end position="322"/>
    </location>
</feature>
<evidence type="ECO:0000256" key="2">
    <source>
        <dbReference type="SAM" id="Phobius"/>
    </source>
</evidence>
<organism evidence="3 4">
    <name type="scientific">Actinokineospora globicatena</name>
    <dbReference type="NCBI Taxonomy" id="103729"/>
    <lineage>
        <taxon>Bacteria</taxon>
        <taxon>Bacillati</taxon>
        <taxon>Actinomycetota</taxon>
        <taxon>Actinomycetes</taxon>
        <taxon>Pseudonocardiales</taxon>
        <taxon>Pseudonocardiaceae</taxon>
        <taxon>Actinokineospora</taxon>
    </lineage>
</organism>
<feature type="region of interest" description="Disordered" evidence="1">
    <location>
        <begin position="345"/>
        <end position="386"/>
    </location>
</feature>
<keyword evidence="2" id="KW-0472">Membrane</keyword>
<proteinExistence type="predicted"/>
<evidence type="ECO:0000313" key="4">
    <source>
        <dbReference type="Proteomes" id="UP001165042"/>
    </source>
</evidence>
<accession>A0A9W6QW23</accession>
<dbReference type="AlphaFoldDB" id="A0A9W6QW23"/>
<keyword evidence="4" id="KW-1185">Reference proteome</keyword>
<feature type="transmembrane region" description="Helical" evidence="2">
    <location>
        <begin position="31"/>
        <end position="48"/>
    </location>
</feature>
<gene>
    <name evidence="3" type="ORF">Aglo03_64350</name>
</gene>
<evidence type="ECO:0000256" key="1">
    <source>
        <dbReference type="SAM" id="MobiDB-lite"/>
    </source>
</evidence>
<feature type="region of interest" description="Disordered" evidence="1">
    <location>
        <begin position="57"/>
        <end position="92"/>
    </location>
</feature>
<comment type="caution">
    <text evidence="3">The sequence shown here is derived from an EMBL/GenBank/DDBJ whole genome shotgun (WGS) entry which is preliminary data.</text>
</comment>
<reference evidence="3" key="1">
    <citation type="submission" date="2023-02" db="EMBL/GenBank/DDBJ databases">
        <title>Actinokineospora globicatena NBRC 15670.</title>
        <authorList>
            <person name="Ichikawa N."/>
            <person name="Sato H."/>
            <person name="Tonouchi N."/>
        </authorList>
    </citation>
    <scope>NUCLEOTIDE SEQUENCE</scope>
    <source>
        <strain evidence="3">NBRC 15670</strain>
    </source>
</reference>
<evidence type="ECO:0000313" key="3">
    <source>
        <dbReference type="EMBL" id="GLW95619.1"/>
    </source>
</evidence>
<keyword evidence="2" id="KW-0812">Transmembrane</keyword>
<feature type="compositionally biased region" description="Acidic residues" evidence="1">
    <location>
        <begin position="302"/>
        <end position="319"/>
    </location>
</feature>